<gene>
    <name evidence="3" type="ORF">CMC5_081690</name>
</gene>
<dbReference type="AlphaFoldDB" id="A0A0K1ETE9"/>
<accession>A0A0K1ETE9</accession>
<feature type="transmembrane region" description="Helical" evidence="2">
    <location>
        <begin position="25"/>
        <end position="48"/>
    </location>
</feature>
<evidence type="ECO:0000256" key="2">
    <source>
        <dbReference type="SAM" id="Phobius"/>
    </source>
</evidence>
<dbReference type="STRING" id="52.CMC5_081690"/>
<keyword evidence="2" id="KW-1133">Transmembrane helix</keyword>
<sequence>MSEAAHAEQHDLVSVEADRPKNGLIAIYIAGLMVALVLIVAAVYELFVVEFTNEIQAKVLDPTNSALRELRASEEAKLTRYQWVNQKDGVVRIPLPRAMELTLQSYREAAARPVPPPETDTALAQGDAAKEDEAAKDGEGKEGEAKDDAAKLAAEKDGAAKDEAAKDEAAKKDADAKGEAAKKDAEAEKPEPATTKKKAPVKKSAPVAPRAEQPEVY</sequence>
<dbReference type="RefSeq" id="WP_050435338.1">
    <property type="nucleotide sequence ID" value="NZ_CP012159.1"/>
</dbReference>
<keyword evidence="2" id="KW-0472">Membrane</keyword>
<dbReference type="OrthoDB" id="129807at2"/>
<organism evidence="3 4">
    <name type="scientific">Chondromyces crocatus</name>
    <dbReference type="NCBI Taxonomy" id="52"/>
    <lineage>
        <taxon>Bacteria</taxon>
        <taxon>Pseudomonadati</taxon>
        <taxon>Myxococcota</taxon>
        <taxon>Polyangia</taxon>
        <taxon>Polyangiales</taxon>
        <taxon>Polyangiaceae</taxon>
        <taxon>Chondromyces</taxon>
    </lineage>
</organism>
<dbReference type="EMBL" id="CP012159">
    <property type="protein sequence ID" value="AKT43932.1"/>
    <property type="molecule type" value="Genomic_DNA"/>
</dbReference>
<keyword evidence="2" id="KW-0812">Transmembrane</keyword>
<keyword evidence="4" id="KW-1185">Reference proteome</keyword>
<dbReference type="KEGG" id="ccro:CMC5_081690"/>
<evidence type="ECO:0000313" key="3">
    <source>
        <dbReference type="EMBL" id="AKT43932.1"/>
    </source>
</evidence>
<evidence type="ECO:0000256" key="1">
    <source>
        <dbReference type="SAM" id="MobiDB-lite"/>
    </source>
</evidence>
<protein>
    <submittedName>
        <fullName evidence="3">Uncharacterized protein</fullName>
    </submittedName>
</protein>
<feature type="region of interest" description="Disordered" evidence="1">
    <location>
        <begin position="109"/>
        <end position="217"/>
    </location>
</feature>
<dbReference type="Proteomes" id="UP000067626">
    <property type="component" value="Chromosome"/>
</dbReference>
<proteinExistence type="predicted"/>
<evidence type="ECO:0000313" key="4">
    <source>
        <dbReference type="Proteomes" id="UP000067626"/>
    </source>
</evidence>
<name>A0A0K1ETE9_CHOCO</name>
<reference evidence="3 4" key="1">
    <citation type="submission" date="2015-07" db="EMBL/GenBank/DDBJ databases">
        <title>Genome analysis of myxobacterium Chondromyces crocatus Cm c5 reveals a high potential for natural compound synthesis and the genetic basis for the loss of fruiting body formation.</title>
        <authorList>
            <person name="Zaburannyi N."/>
            <person name="Bunk B."/>
            <person name="Maier J."/>
            <person name="Overmann J."/>
            <person name="Mueller R."/>
        </authorList>
    </citation>
    <scope>NUCLEOTIDE SEQUENCE [LARGE SCALE GENOMIC DNA]</scope>
    <source>
        <strain evidence="3 4">Cm c5</strain>
    </source>
</reference>
<feature type="compositionally biased region" description="Basic and acidic residues" evidence="1">
    <location>
        <begin position="128"/>
        <end position="191"/>
    </location>
</feature>